<gene>
    <name evidence="1" type="ORF">FJY68_13175</name>
</gene>
<dbReference type="Pfam" id="PF05635">
    <property type="entry name" value="23S_rRNA_IVP"/>
    <property type="match status" value="1"/>
</dbReference>
<accession>A0A937XIS6</accession>
<evidence type="ECO:0000313" key="2">
    <source>
        <dbReference type="Proteomes" id="UP000779900"/>
    </source>
</evidence>
<comment type="caution">
    <text evidence="1">The sequence shown here is derived from an EMBL/GenBank/DDBJ whole genome shotgun (WGS) entry which is preliminary data.</text>
</comment>
<dbReference type="Proteomes" id="UP000779900">
    <property type="component" value="Unassembled WGS sequence"/>
</dbReference>
<dbReference type="NCBIfam" id="TIGR02436">
    <property type="entry name" value="four helix bundle protein"/>
    <property type="match status" value="1"/>
</dbReference>
<reference evidence="1" key="1">
    <citation type="submission" date="2019-03" db="EMBL/GenBank/DDBJ databases">
        <title>Lake Tanganyika Metagenome-Assembled Genomes (MAGs).</title>
        <authorList>
            <person name="Tran P."/>
        </authorList>
    </citation>
    <scope>NUCLEOTIDE SEQUENCE</scope>
    <source>
        <strain evidence="1">K_DeepCast_150m_m2_040</strain>
    </source>
</reference>
<protein>
    <submittedName>
        <fullName evidence="1">Four helix bundle protein</fullName>
    </submittedName>
</protein>
<name>A0A937XIS6_UNCW3</name>
<dbReference type="SUPFAM" id="SSF158446">
    <property type="entry name" value="IVS-encoded protein-like"/>
    <property type="match status" value="1"/>
</dbReference>
<organism evidence="1 2">
    <name type="scientific">candidate division WOR-3 bacterium</name>
    <dbReference type="NCBI Taxonomy" id="2052148"/>
    <lineage>
        <taxon>Bacteria</taxon>
        <taxon>Bacteria division WOR-3</taxon>
    </lineage>
</organism>
<dbReference type="AlphaFoldDB" id="A0A937XIS6"/>
<evidence type="ECO:0000313" key="1">
    <source>
        <dbReference type="EMBL" id="MBM3332776.1"/>
    </source>
</evidence>
<dbReference type="InterPro" id="IPR012657">
    <property type="entry name" value="23S_rRNA-intervening_sequence"/>
</dbReference>
<dbReference type="EMBL" id="VGIR01000134">
    <property type="protein sequence ID" value="MBM3332776.1"/>
    <property type="molecule type" value="Genomic_DNA"/>
</dbReference>
<dbReference type="PANTHER" id="PTHR38471:SF2">
    <property type="entry name" value="FOUR HELIX BUNDLE PROTEIN"/>
    <property type="match status" value="1"/>
</dbReference>
<dbReference type="Gene3D" id="1.20.1440.60">
    <property type="entry name" value="23S rRNA-intervening sequence"/>
    <property type="match status" value="1"/>
</dbReference>
<sequence length="156" mass="17184">MPSRTGTPTRYRWRHLKEWTCLVTDEVKSQQSRAKSQDCGQPIDLRERLLDFAAACLKLGGRLARTTPGRYVAGQLMRSSASAGANYMEARGAESRADFIHKLQVALKEAKESQYWLALVARANLLPVGAADVLSGEVDALVRILAKSVVTAKGRR</sequence>
<dbReference type="PANTHER" id="PTHR38471">
    <property type="entry name" value="FOUR HELIX BUNDLE PROTEIN"/>
    <property type="match status" value="1"/>
</dbReference>
<dbReference type="InterPro" id="IPR036583">
    <property type="entry name" value="23S_rRNA_IVS_sf"/>
</dbReference>
<proteinExistence type="predicted"/>